<dbReference type="AlphaFoldDB" id="A0A4Y7IRN5"/>
<reference evidence="1 2" key="1">
    <citation type="journal article" date="2018" name="Science">
        <title>The opium poppy genome and morphinan production.</title>
        <authorList>
            <person name="Guo L."/>
            <person name="Winzer T."/>
            <person name="Yang X."/>
            <person name="Li Y."/>
            <person name="Ning Z."/>
            <person name="He Z."/>
            <person name="Teodor R."/>
            <person name="Lu Y."/>
            <person name="Bowser T.A."/>
            <person name="Graham I.A."/>
            <person name="Ye K."/>
        </authorList>
    </citation>
    <scope>NUCLEOTIDE SEQUENCE [LARGE SCALE GENOMIC DNA]</scope>
    <source>
        <strain evidence="2">cv. HN1</strain>
        <tissue evidence="1">Leaves</tissue>
    </source>
</reference>
<name>A0A4Y7IRN5_PAPSO</name>
<evidence type="ECO:0000313" key="2">
    <source>
        <dbReference type="Proteomes" id="UP000316621"/>
    </source>
</evidence>
<evidence type="ECO:0000313" key="1">
    <source>
        <dbReference type="EMBL" id="RZC50095.1"/>
    </source>
</evidence>
<keyword evidence="2" id="KW-1185">Reference proteome</keyword>
<organism evidence="1 2">
    <name type="scientific">Papaver somniferum</name>
    <name type="common">Opium poppy</name>
    <dbReference type="NCBI Taxonomy" id="3469"/>
    <lineage>
        <taxon>Eukaryota</taxon>
        <taxon>Viridiplantae</taxon>
        <taxon>Streptophyta</taxon>
        <taxon>Embryophyta</taxon>
        <taxon>Tracheophyta</taxon>
        <taxon>Spermatophyta</taxon>
        <taxon>Magnoliopsida</taxon>
        <taxon>Ranunculales</taxon>
        <taxon>Papaveraceae</taxon>
        <taxon>Papaveroideae</taxon>
        <taxon>Papaver</taxon>
    </lineage>
</organism>
<dbReference type="Proteomes" id="UP000316621">
    <property type="component" value="Chromosome 2"/>
</dbReference>
<dbReference type="EMBL" id="CM010716">
    <property type="protein sequence ID" value="RZC50095.1"/>
    <property type="molecule type" value="Genomic_DNA"/>
</dbReference>
<proteinExistence type="predicted"/>
<dbReference type="Gramene" id="RZC50095">
    <property type="protein sequence ID" value="RZC50095"/>
    <property type="gene ID" value="C5167_018519"/>
</dbReference>
<gene>
    <name evidence="1" type="ORF">C5167_018519</name>
</gene>
<protein>
    <submittedName>
        <fullName evidence="1">Uncharacterized protein</fullName>
    </submittedName>
</protein>
<accession>A0A4Y7IRN5</accession>
<sequence>MRSTVQSAKNGHWIITILSFKSVTHASTGHHEAKKPKSFLLKNKGIKLLIEEEISDHDKTISLIDIVQIVTIPLDAKM</sequence>